<comment type="similarity">
    <text evidence="2 10">Belongs to the eukaryotic diacylglycerol kinase family.</text>
</comment>
<dbReference type="SUPFAM" id="SSF57889">
    <property type="entry name" value="Cysteine-rich domain"/>
    <property type="match status" value="1"/>
</dbReference>
<dbReference type="InterPro" id="IPR001206">
    <property type="entry name" value="Diacylglycerol_kinase_cat_dom"/>
</dbReference>
<dbReference type="CDD" id="cd20853">
    <property type="entry name" value="C1_DGKepsilon_typeIII_rpt2"/>
    <property type="match status" value="1"/>
</dbReference>
<dbReference type="InterPro" id="IPR046349">
    <property type="entry name" value="C1-like_sf"/>
</dbReference>
<keyword evidence="8" id="KW-0862">Zinc</keyword>
<protein>
    <recommendedName>
        <fullName evidence="10">Diacylglycerol kinase</fullName>
        <shortName evidence="10">DAG kinase</shortName>
        <ecNumber evidence="10">2.7.1.107</ecNumber>
    </recommendedName>
</protein>
<comment type="catalytic activity">
    <reaction evidence="1 10">
        <text>a 1,2-diacyl-sn-glycerol + ATP = a 1,2-diacyl-sn-glycero-3-phosphate + ADP + H(+)</text>
        <dbReference type="Rhea" id="RHEA:10272"/>
        <dbReference type="ChEBI" id="CHEBI:15378"/>
        <dbReference type="ChEBI" id="CHEBI:17815"/>
        <dbReference type="ChEBI" id="CHEBI:30616"/>
        <dbReference type="ChEBI" id="CHEBI:58608"/>
        <dbReference type="ChEBI" id="CHEBI:456216"/>
        <dbReference type="EC" id="2.7.1.107"/>
    </reaction>
</comment>
<dbReference type="Gene3D" id="2.60.200.40">
    <property type="match status" value="1"/>
</dbReference>
<evidence type="ECO:0000256" key="7">
    <source>
        <dbReference type="ARBA" id="ARBA00022777"/>
    </source>
</evidence>
<dbReference type="RefSeq" id="XP_046595692.1">
    <property type="nucleotide sequence ID" value="XM_046739736.1"/>
</dbReference>
<dbReference type="RefSeq" id="XP_046595694.1">
    <property type="nucleotide sequence ID" value="XM_046739738.1"/>
</dbReference>
<dbReference type="PROSITE" id="PS00479">
    <property type="entry name" value="ZF_DAG_PE_1"/>
    <property type="match status" value="1"/>
</dbReference>
<dbReference type="Gene3D" id="3.30.60.20">
    <property type="match status" value="1"/>
</dbReference>
<dbReference type="InterPro" id="IPR016064">
    <property type="entry name" value="NAD/diacylglycerol_kinase_sf"/>
</dbReference>
<evidence type="ECO:0000259" key="12">
    <source>
        <dbReference type="PROSITE" id="PS50081"/>
    </source>
</evidence>
<dbReference type="SUPFAM" id="SSF111331">
    <property type="entry name" value="NAD kinase/diacylglycerol kinase-like"/>
    <property type="match status" value="1"/>
</dbReference>
<evidence type="ECO:0000256" key="11">
    <source>
        <dbReference type="SAM" id="Phobius"/>
    </source>
</evidence>
<evidence type="ECO:0000313" key="16">
    <source>
        <dbReference type="RefSeq" id="XP_046595693.1"/>
    </source>
</evidence>
<feature type="domain" description="Phorbol-ester/DAG-type" evidence="12">
    <location>
        <begin position="107"/>
        <end position="158"/>
    </location>
</feature>
<keyword evidence="11" id="KW-0472">Membrane</keyword>
<evidence type="ECO:0000313" key="15">
    <source>
        <dbReference type="RefSeq" id="XP_046595692.1"/>
    </source>
</evidence>
<dbReference type="GO" id="GO:0016301">
    <property type="term" value="F:kinase activity"/>
    <property type="evidence" value="ECO:0007669"/>
    <property type="project" value="UniProtKB-KW"/>
</dbReference>
<reference evidence="15 16" key="1">
    <citation type="submission" date="2025-05" db="UniProtKB">
        <authorList>
            <consortium name="RefSeq"/>
        </authorList>
    </citation>
    <scope>IDENTIFICATION</scope>
    <source>
        <tissue evidence="15 16">Thorax and Abdomen</tissue>
    </source>
</reference>
<gene>
    <name evidence="15 16 17 18" type="primary">LOC107219194</name>
</gene>
<dbReference type="SMART" id="SM00046">
    <property type="entry name" value="DAGKc"/>
    <property type="match status" value="1"/>
</dbReference>
<dbReference type="PROSITE" id="PS50146">
    <property type="entry name" value="DAGK"/>
    <property type="match status" value="1"/>
</dbReference>
<evidence type="ECO:0000256" key="3">
    <source>
        <dbReference type="ARBA" id="ARBA00022679"/>
    </source>
</evidence>
<evidence type="ECO:0000259" key="13">
    <source>
        <dbReference type="PROSITE" id="PS50146"/>
    </source>
</evidence>
<organism evidence="14 17">
    <name type="scientific">Neodiprion lecontei</name>
    <name type="common">Redheaded pine sawfly</name>
    <dbReference type="NCBI Taxonomy" id="441921"/>
    <lineage>
        <taxon>Eukaryota</taxon>
        <taxon>Metazoa</taxon>
        <taxon>Ecdysozoa</taxon>
        <taxon>Arthropoda</taxon>
        <taxon>Hexapoda</taxon>
        <taxon>Insecta</taxon>
        <taxon>Pterygota</taxon>
        <taxon>Neoptera</taxon>
        <taxon>Endopterygota</taxon>
        <taxon>Hymenoptera</taxon>
        <taxon>Tenthredinoidea</taxon>
        <taxon>Diprionidae</taxon>
        <taxon>Diprioninae</taxon>
        <taxon>Neodiprion</taxon>
    </lineage>
</organism>
<dbReference type="PANTHER" id="PTHR11255:SF118">
    <property type="entry name" value="DIACYLGLYCEROL KINASE EPSILON"/>
    <property type="match status" value="1"/>
</dbReference>
<evidence type="ECO:0000256" key="6">
    <source>
        <dbReference type="ARBA" id="ARBA00022741"/>
    </source>
</evidence>
<dbReference type="Pfam" id="PF00609">
    <property type="entry name" value="DAGK_acc"/>
    <property type="match status" value="1"/>
</dbReference>
<evidence type="ECO:0000256" key="8">
    <source>
        <dbReference type="ARBA" id="ARBA00022833"/>
    </source>
</evidence>
<dbReference type="Gene3D" id="3.40.50.10330">
    <property type="entry name" value="Probable inorganic polyphosphate/atp-NAD kinase, domain 1"/>
    <property type="match status" value="1"/>
</dbReference>
<evidence type="ECO:0000313" key="18">
    <source>
        <dbReference type="RefSeq" id="XP_046595695.1"/>
    </source>
</evidence>
<dbReference type="SMART" id="SM00045">
    <property type="entry name" value="DAGKa"/>
    <property type="match status" value="1"/>
</dbReference>
<dbReference type="EC" id="2.7.1.107" evidence="10"/>
<accession>A0ABM3G602</accession>
<keyword evidence="6 10" id="KW-0547">Nucleotide-binding</keyword>
<keyword evidence="14" id="KW-1185">Reference proteome</keyword>
<dbReference type="PROSITE" id="PS50081">
    <property type="entry name" value="ZF_DAG_PE_2"/>
    <property type="match status" value="2"/>
</dbReference>
<keyword evidence="7 10" id="KW-0418">Kinase</keyword>
<evidence type="ECO:0000313" key="14">
    <source>
        <dbReference type="Proteomes" id="UP000829291"/>
    </source>
</evidence>
<dbReference type="RefSeq" id="XP_046595693.1">
    <property type="nucleotide sequence ID" value="XM_046739737.1"/>
</dbReference>
<name>A0ABM3G602_NEOLC</name>
<feature type="domain" description="DAGKc" evidence="13">
    <location>
        <begin position="197"/>
        <end position="334"/>
    </location>
</feature>
<evidence type="ECO:0000256" key="1">
    <source>
        <dbReference type="ARBA" id="ARBA00001383"/>
    </source>
</evidence>
<evidence type="ECO:0000256" key="10">
    <source>
        <dbReference type="RuleBase" id="RU361128"/>
    </source>
</evidence>
<feature type="domain" description="Phorbol-ester/DAG-type" evidence="12">
    <location>
        <begin position="44"/>
        <end position="95"/>
    </location>
</feature>
<evidence type="ECO:0000256" key="9">
    <source>
        <dbReference type="ARBA" id="ARBA00022840"/>
    </source>
</evidence>
<keyword evidence="3 10" id="KW-0808">Transferase</keyword>
<evidence type="ECO:0000256" key="5">
    <source>
        <dbReference type="ARBA" id="ARBA00022737"/>
    </source>
</evidence>
<evidence type="ECO:0000256" key="2">
    <source>
        <dbReference type="ARBA" id="ARBA00009280"/>
    </source>
</evidence>
<evidence type="ECO:0000256" key="4">
    <source>
        <dbReference type="ARBA" id="ARBA00022723"/>
    </source>
</evidence>
<keyword evidence="11" id="KW-1133">Transmembrane helix</keyword>
<dbReference type="InterPro" id="IPR037607">
    <property type="entry name" value="DGK"/>
</dbReference>
<dbReference type="InterPro" id="IPR002219">
    <property type="entry name" value="PKC_DAG/PE"/>
</dbReference>
<keyword evidence="5" id="KW-0677">Repeat</keyword>
<dbReference type="CDD" id="cd20801">
    <property type="entry name" value="C1_DGKepsilon_typeIII_rpt1"/>
    <property type="match status" value="1"/>
</dbReference>
<dbReference type="SMART" id="SM00109">
    <property type="entry name" value="C1"/>
    <property type="match status" value="2"/>
</dbReference>
<keyword evidence="11" id="KW-0812">Transmembrane</keyword>
<proteinExistence type="inferred from homology"/>
<dbReference type="GeneID" id="107219194"/>
<feature type="transmembrane region" description="Helical" evidence="11">
    <location>
        <begin position="12"/>
        <end position="31"/>
    </location>
</feature>
<dbReference type="InterPro" id="IPR000756">
    <property type="entry name" value="Diacylglycerol_kin_accessory"/>
</dbReference>
<keyword evidence="9 10" id="KW-0067">ATP-binding</keyword>
<dbReference type="Pfam" id="PF00130">
    <property type="entry name" value="C1_1"/>
    <property type="match status" value="1"/>
</dbReference>
<dbReference type="Proteomes" id="UP000829291">
    <property type="component" value="Chromosome 5"/>
</dbReference>
<dbReference type="InterPro" id="IPR017438">
    <property type="entry name" value="ATP-NAD_kinase_N"/>
</dbReference>
<dbReference type="PANTHER" id="PTHR11255">
    <property type="entry name" value="DIACYLGLYCEROL KINASE"/>
    <property type="match status" value="1"/>
</dbReference>
<dbReference type="Pfam" id="PF00781">
    <property type="entry name" value="DAGK_cat"/>
    <property type="match status" value="1"/>
</dbReference>
<evidence type="ECO:0000313" key="17">
    <source>
        <dbReference type="RefSeq" id="XP_046595694.1"/>
    </source>
</evidence>
<sequence>MWEGELSDVILPTVSTMIIFVMTINIVRYLMAEPHIHIRDATKSHSWKPIKRISRAHFCSICESLLINVDGLYCDSCGVCADRGCFKLADKQLKCKDITLASDQPMKHHWVKGNLPVTAMCDVCDEECETEPGLLDWWCCWCQRCVHDLCKSNLPEICDFGKFKLMIVPPGSLEVVNTRSKMRRRLQLRKIIPPLWPNWNPIIIVANRKSGNNDGAAILSLFRRLLNPAQVVDLADRDPVAVLEWCRLLGDVSCNILVAGGDGTVAWLLNTIHKLQLKPIPSVAILPLGTGNDLSRVLGWGKEHNSDLDPAATLQQIQAAQKVDLDRWQVSVKPFRGLGFRGSSKDHFMYNYISIGVDAQVTLSFHRARESCFYLFSHRIFNKLLYLGFGTQQVVERECRDLDKKIELYLDGNKVELPSIESIVVLNIPSWGAGVDLWNMIPQGVDGVQEQSINDGKLEVVAIYSSFHMAQLQVGLSQPHHLGQASNIKIKLLGSCAVQIDGEPWYQHPCEFNISYCNRASMLKSNYN</sequence>
<dbReference type="RefSeq" id="XP_046595695.1">
    <property type="nucleotide sequence ID" value="XM_046739739.1"/>
</dbReference>
<keyword evidence="4" id="KW-0479">Metal-binding</keyword>